<comment type="subcellular location">
    <subcellularLocation>
        <location evidence="9">Cell membrane</location>
        <topology evidence="9">Multi-pass membrane protein</topology>
    </subcellularLocation>
    <subcellularLocation>
        <location evidence="1">Membrane</location>
        <topology evidence="1">Multi-pass membrane protein</topology>
    </subcellularLocation>
</comment>
<protein>
    <recommendedName>
        <fullName evidence="9">Magnesium transporter MgtE</fullName>
    </recommendedName>
</protein>
<dbReference type="Gene3D" id="1.25.60.10">
    <property type="entry name" value="MgtE N-terminal domain-like"/>
    <property type="match status" value="1"/>
</dbReference>
<dbReference type="CDD" id="cd04606">
    <property type="entry name" value="CBS_pair_Mg_transporter"/>
    <property type="match status" value="1"/>
</dbReference>
<dbReference type="SUPFAM" id="SSF158791">
    <property type="entry name" value="MgtE N-terminal domain-like"/>
    <property type="match status" value="1"/>
</dbReference>
<comment type="function">
    <text evidence="9">Acts as a magnesium transporter.</text>
</comment>
<organism evidence="11 12">
    <name type="scientific">Micavibrio aeruginosavorus</name>
    <dbReference type="NCBI Taxonomy" id="349221"/>
    <lineage>
        <taxon>Bacteria</taxon>
        <taxon>Pseudomonadati</taxon>
        <taxon>Bdellovibrionota</taxon>
        <taxon>Bdellovibrionia</taxon>
        <taxon>Bdellovibrionales</taxon>
        <taxon>Pseudobdellovibrionaceae</taxon>
        <taxon>Micavibrio</taxon>
    </lineage>
</organism>
<dbReference type="GO" id="GO:0005886">
    <property type="term" value="C:plasma membrane"/>
    <property type="evidence" value="ECO:0007669"/>
    <property type="project" value="UniProtKB-SubCell"/>
</dbReference>
<feature type="transmembrane region" description="Helical" evidence="9">
    <location>
        <begin position="314"/>
        <end position="333"/>
    </location>
</feature>
<accession>A0A2W5C1B2</accession>
<keyword evidence="9" id="KW-1003">Cell membrane</keyword>
<comment type="caution">
    <text evidence="11">The sequence shown here is derived from an EMBL/GenBank/DDBJ whole genome shotgun (WGS) entry which is preliminary data.</text>
</comment>
<evidence type="ECO:0000256" key="5">
    <source>
        <dbReference type="ARBA" id="ARBA00022842"/>
    </source>
</evidence>
<feature type="transmembrane region" description="Helical" evidence="9">
    <location>
        <begin position="385"/>
        <end position="407"/>
    </location>
</feature>
<dbReference type="InterPro" id="IPR006669">
    <property type="entry name" value="MgtE_transporter"/>
</dbReference>
<keyword evidence="8" id="KW-0129">CBS domain</keyword>
<feature type="transmembrane region" description="Helical" evidence="9">
    <location>
        <begin position="450"/>
        <end position="473"/>
    </location>
</feature>
<dbReference type="NCBIfam" id="TIGR00400">
    <property type="entry name" value="mgtE"/>
    <property type="match status" value="1"/>
</dbReference>
<evidence type="ECO:0000313" key="12">
    <source>
        <dbReference type="Proteomes" id="UP000249557"/>
    </source>
</evidence>
<gene>
    <name evidence="11" type="primary">mgtE</name>
    <name evidence="11" type="ORF">DI626_00045</name>
</gene>
<evidence type="ECO:0000313" key="11">
    <source>
        <dbReference type="EMBL" id="PZO89091.1"/>
    </source>
</evidence>
<keyword evidence="4 9" id="KW-0812">Transmembrane</keyword>
<dbReference type="GO" id="GO:0046872">
    <property type="term" value="F:metal ion binding"/>
    <property type="evidence" value="ECO:0007669"/>
    <property type="project" value="UniProtKB-KW"/>
</dbReference>
<reference evidence="11 12" key="1">
    <citation type="submission" date="2017-08" db="EMBL/GenBank/DDBJ databases">
        <title>Infants hospitalized years apart are colonized by the same room-sourced microbial strains.</title>
        <authorList>
            <person name="Brooks B."/>
            <person name="Olm M.R."/>
            <person name="Firek B.A."/>
            <person name="Baker R."/>
            <person name="Thomas B.C."/>
            <person name="Morowitz M.J."/>
            <person name="Banfield J.F."/>
        </authorList>
    </citation>
    <scope>NUCLEOTIDE SEQUENCE [LARGE SCALE GENOMIC DNA]</scope>
    <source>
        <strain evidence="11">S2_018_000_R2_104</strain>
    </source>
</reference>
<evidence type="ECO:0000256" key="6">
    <source>
        <dbReference type="ARBA" id="ARBA00022989"/>
    </source>
</evidence>
<keyword evidence="5 9" id="KW-0460">Magnesium</keyword>
<dbReference type="Proteomes" id="UP000249557">
    <property type="component" value="Unassembled WGS sequence"/>
</dbReference>
<feature type="transmembrane region" description="Helical" evidence="9">
    <location>
        <begin position="413"/>
        <end position="438"/>
    </location>
</feature>
<keyword evidence="6 9" id="KW-1133">Transmembrane helix</keyword>
<evidence type="ECO:0000256" key="9">
    <source>
        <dbReference type="RuleBase" id="RU362011"/>
    </source>
</evidence>
<evidence type="ECO:0000256" key="7">
    <source>
        <dbReference type="ARBA" id="ARBA00023136"/>
    </source>
</evidence>
<comment type="similarity">
    <text evidence="2 9">Belongs to the SLC41A transporter family.</text>
</comment>
<dbReference type="Pfam" id="PF00571">
    <property type="entry name" value="CBS"/>
    <property type="match status" value="1"/>
</dbReference>
<dbReference type="InterPro" id="IPR000644">
    <property type="entry name" value="CBS_dom"/>
</dbReference>
<evidence type="ECO:0000256" key="4">
    <source>
        <dbReference type="ARBA" id="ARBA00022692"/>
    </source>
</evidence>
<dbReference type="InterPro" id="IPR036739">
    <property type="entry name" value="SLC41_membr_dom_sf"/>
</dbReference>
<evidence type="ECO:0000259" key="10">
    <source>
        <dbReference type="PROSITE" id="PS51371"/>
    </source>
</evidence>
<sequence>MNDTSPSTLREREAETTAELLEEMAEEGFSLSDERIAAILDALYEEDAEQLKDLLGDLSEADMADLFHKIDRQDRHDFLEKYSGLIDPYVYAHLDYQMRAEILSDMPPAAVAKIVSELESDDALDLIEDLDPVFQKEILKKLSARDRIVLEEGLSYPEESAGRLMQREYVAIPQFWTVGKTIDYLRAAADELPDDFNFLVVIDPYYHVVGEIPLNRLVRAKRSEKIDELTLDDVHIIPATMDQEEVAHLFRRDDLGSAPVVDEDGRLVGVITIDDIIDVIDEEAGEDILKLAGVEESDLYQAVLKTSLSRSRWLAVNLVTAFMAASVVSLFGATIEKVVALAVLMPIVAGMGGNAGTQALTVAVRALAMRELSSSNARRAIIKEGLVGFINGCIFACAVGLIAGLWFHNVTLGLVIAMAMIINLITAGIFGAGVPILLHKYGQDPAISSSVFLTTITDVTGFFAFLGLATLFMT</sequence>
<dbReference type="InterPro" id="IPR038076">
    <property type="entry name" value="MgtE_N_sf"/>
</dbReference>
<dbReference type="InterPro" id="IPR006667">
    <property type="entry name" value="SLC41_membr_dom"/>
</dbReference>
<feature type="transmembrane region" description="Helical" evidence="9">
    <location>
        <begin position="339"/>
        <end position="364"/>
    </location>
</feature>
<keyword evidence="3 9" id="KW-0813">Transport</keyword>
<dbReference type="AlphaFoldDB" id="A0A2W5C1B2"/>
<dbReference type="PANTHER" id="PTHR43773">
    <property type="entry name" value="MAGNESIUM TRANSPORTER MGTE"/>
    <property type="match status" value="1"/>
</dbReference>
<dbReference type="InterPro" id="IPR046342">
    <property type="entry name" value="CBS_dom_sf"/>
</dbReference>
<dbReference type="GO" id="GO:0015095">
    <property type="term" value="F:magnesium ion transmembrane transporter activity"/>
    <property type="evidence" value="ECO:0007669"/>
    <property type="project" value="UniProtKB-UniRule"/>
</dbReference>
<dbReference type="EMBL" id="QFNK01000001">
    <property type="protein sequence ID" value="PZO89091.1"/>
    <property type="molecule type" value="Genomic_DNA"/>
</dbReference>
<dbReference type="InterPro" id="IPR006668">
    <property type="entry name" value="Mg_transptr_MgtE_intracell_dom"/>
</dbReference>
<name>A0A2W5C1B2_9BACT</name>
<dbReference type="PANTHER" id="PTHR43773:SF1">
    <property type="entry name" value="MAGNESIUM TRANSPORTER MGTE"/>
    <property type="match status" value="1"/>
</dbReference>
<evidence type="ECO:0000256" key="8">
    <source>
        <dbReference type="PROSITE-ProRule" id="PRU00703"/>
    </source>
</evidence>
<dbReference type="Gene3D" id="3.10.580.10">
    <property type="entry name" value="CBS-domain"/>
    <property type="match status" value="1"/>
</dbReference>
<keyword evidence="9" id="KW-0479">Metal-binding</keyword>
<keyword evidence="7 9" id="KW-0472">Membrane</keyword>
<dbReference type="Pfam" id="PF03448">
    <property type="entry name" value="MgtE_N"/>
    <property type="match status" value="1"/>
</dbReference>
<proteinExistence type="inferred from homology"/>
<dbReference type="Gene3D" id="1.10.357.20">
    <property type="entry name" value="SLC41 divalent cation transporters, integral membrane domain"/>
    <property type="match status" value="1"/>
</dbReference>
<dbReference type="SMART" id="SM00924">
    <property type="entry name" value="MgtE_N"/>
    <property type="match status" value="1"/>
</dbReference>
<dbReference type="PROSITE" id="PS51371">
    <property type="entry name" value="CBS"/>
    <property type="match status" value="1"/>
</dbReference>
<feature type="domain" description="CBS" evidence="10">
    <location>
        <begin position="229"/>
        <end position="288"/>
    </location>
</feature>
<evidence type="ECO:0000256" key="3">
    <source>
        <dbReference type="ARBA" id="ARBA00022448"/>
    </source>
</evidence>
<evidence type="ECO:0000256" key="1">
    <source>
        <dbReference type="ARBA" id="ARBA00004141"/>
    </source>
</evidence>
<dbReference type="Pfam" id="PF01769">
    <property type="entry name" value="MgtE"/>
    <property type="match status" value="1"/>
</dbReference>
<evidence type="ECO:0000256" key="2">
    <source>
        <dbReference type="ARBA" id="ARBA00009749"/>
    </source>
</evidence>
<dbReference type="SUPFAM" id="SSF161093">
    <property type="entry name" value="MgtE membrane domain-like"/>
    <property type="match status" value="1"/>
</dbReference>
<comment type="subunit">
    <text evidence="9">Homodimer.</text>
</comment>
<dbReference type="SUPFAM" id="SSF54631">
    <property type="entry name" value="CBS-domain pair"/>
    <property type="match status" value="1"/>
</dbReference>
<dbReference type="SMART" id="SM00116">
    <property type="entry name" value="CBS"/>
    <property type="match status" value="1"/>
</dbReference>